<protein>
    <submittedName>
        <fullName evidence="2">AMP-dependent synthetase/ligase domain-containing protein</fullName>
    </submittedName>
</protein>
<sequence length="670" mass="76333">MSDEKDSTKSPLLERVLEEERPFYSYFLAGFFKIFFIVYDVIVFLPYKIFANPEKKKALSEKIKARPTDEANPASPWRHVDVIDKPLKTYIYENCPTLGTSWDHAVKLFSKEKCMGWRQVLQIEEEKQSNGKIFQKFVLDDYQWLTYKQVDEQITKIQNGLQKIGIQPGDKVVLYSETRKEWLMTAIACFKDNIPIVTVYSTLGEDAVEFAMNECDAVAIITVKNFLPKIQKIIEKIPKMKKIVYFPDLYENPEEKKEISEDLIQNYKNYEIEIFSLEEIMNFKFGAEKEKEERIVKPDDLALIMYTSGTTGNPKGVILNHRNVIAAITGESYGFDIGPHDVIIGYLPLAHILEICVEMAWNPKGVILNHRNVIAAITGESYGFDIGPHDVIIGYLPLAHILEICVEMACMCKGCPIGYSSAHTLYDDAPKIKKGQKVLKPTLMACVPAIMDRIFKIISNEIKKANFLGREMFRICYERSRARYEDGYESVFMKRFIFSRIAKVLGGRLRYVLSGGAPLNPETQRFMNICFGCPVFQGYGLTETCGGATLADPNDLTTGSVGPPLLCCEIMLREWKDANYSPHNEKPQGEILIHGDNVAIGYYKNDEKTKEDFIELDGKRWFSTGDIGEFRQDGSLCIIDRKKDLVKLSHGEYISLGKVETTLLTNSLVE</sequence>
<organism evidence="1 2">
    <name type="scientific">Panagrolaimus sp. JU765</name>
    <dbReference type="NCBI Taxonomy" id="591449"/>
    <lineage>
        <taxon>Eukaryota</taxon>
        <taxon>Metazoa</taxon>
        <taxon>Ecdysozoa</taxon>
        <taxon>Nematoda</taxon>
        <taxon>Chromadorea</taxon>
        <taxon>Rhabditida</taxon>
        <taxon>Tylenchina</taxon>
        <taxon>Panagrolaimomorpha</taxon>
        <taxon>Panagrolaimoidea</taxon>
        <taxon>Panagrolaimidae</taxon>
        <taxon>Panagrolaimus</taxon>
    </lineage>
</organism>
<accession>A0AC34QRV8</accession>
<evidence type="ECO:0000313" key="2">
    <source>
        <dbReference type="WBParaSite" id="JU765_v2.g187.t1"/>
    </source>
</evidence>
<proteinExistence type="predicted"/>
<dbReference type="Proteomes" id="UP000887576">
    <property type="component" value="Unplaced"/>
</dbReference>
<evidence type="ECO:0000313" key="1">
    <source>
        <dbReference type="Proteomes" id="UP000887576"/>
    </source>
</evidence>
<reference evidence="2" key="1">
    <citation type="submission" date="2022-11" db="UniProtKB">
        <authorList>
            <consortium name="WormBaseParasite"/>
        </authorList>
    </citation>
    <scope>IDENTIFICATION</scope>
</reference>
<name>A0AC34QRV8_9BILA</name>
<dbReference type="WBParaSite" id="JU765_v2.g187.t1">
    <property type="protein sequence ID" value="JU765_v2.g187.t1"/>
    <property type="gene ID" value="JU765_v2.g187"/>
</dbReference>